<sequence length="85" mass="9625">MRGLAPFLSLRRGERWRREAATEWGKAFARRVIVARQAQSGEQENLRHAAKVDPHSVELRSTPLPRSTGERKGPGNERRSIAAHD</sequence>
<evidence type="ECO:0000313" key="2">
    <source>
        <dbReference type="EMBL" id="CDX16158.1"/>
    </source>
</evidence>
<evidence type="ECO:0000313" key="3">
    <source>
        <dbReference type="EMBL" id="CDX44603.1"/>
    </source>
</evidence>
<keyword evidence="4" id="KW-1185">Reference proteome</keyword>
<feature type="compositionally biased region" description="Basic and acidic residues" evidence="1">
    <location>
        <begin position="68"/>
        <end position="85"/>
    </location>
</feature>
<gene>
    <name evidence="2" type="ORF">MPL3356_200077</name>
    <name evidence="3" type="ORF">MPLDJ20_60663</name>
</gene>
<feature type="compositionally biased region" description="Basic and acidic residues" evidence="1">
    <location>
        <begin position="44"/>
        <end position="58"/>
    </location>
</feature>
<proteinExistence type="predicted"/>
<dbReference type="EMBL" id="CCMZ01000013">
    <property type="protein sequence ID" value="CDX16158.1"/>
    <property type="molecule type" value="Genomic_DNA"/>
</dbReference>
<dbReference type="AlphaFoldDB" id="A0A090DJB4"/>
<dbReference type="Proteomes" id="UP000046373">
    <property type="component" value="Unassembled WGS sequence"/>
</dbReference>
<protein>
    <submittedName>
        <fullName evidence="2">Uncharacterized protein</fullName>
    </submittedName>
</protein>
<evidence type="ECO:0000313" key="5">
    <source>
        <dbReference type="Proteomes" id="UP000046373"/>
    </source>
</evidence>
<name>A0A090DJB4_MESPL</name>
<organism evidence="2 4">
    <name type="scientific">Mesorhizobium plurifarium</name>
    <dbReference type="NCBI Taxonomy" id="69974"/>
    <lineage>
        <taxon>Bacteria</taxon>
        <taxon>Pseudomonadati</taxon>
        <taxon>Pseudomonadota</taxon>
        <taxon>Alphaproteobacteria</taxon>
        <taxon>Hyphomicrobiales</taxon>
        <taxon>Phyllobacteriaceae</taxon>
        <taxon>Mesorhizobium</taxon>
    </lineage>
</organism>
<reference evidence="4" key="2">
    <citation type="submission" date="2014-08" db="EMBL/GenBank/DDBJ databases">
        <authorList>
            <person name="Moulin L."/>
        </authorList>
    </citation>
    <scope>NUCLEOTIDE SEQUENCE [LARGE SCALE GENOMIC DNA]</scope>
</reference>
<reference evidence="2 5" key="1">
    <citation type="submission" date="2014-08" db="EMBL/GenBank/DDBJ databases">
        <authorList>
            <person name="Moulin Lionel"/>
        </authorList>
    </citation>
    <scope>NUCLEOTIDE SEQUENCE [LARGE SCALE GENOMIC DNA]</scope>
</reference>
<accession>A0A090DJB4</accession>
<dbReference type="Proteomes" id="UP000045285">
    <property type="component" value="Unassembled WGS sequence"/>
</dbReference>
<feature type="region of interest" description="Disordered" evidence="1">
    <location>
        <begin position="39"/>
        <end position="85"/>
    </location>
</feature>
<dbReference type="EMBL" id="CCNB01000043">
    <property type="protein sequence ID" value="CDX44603.1"/>
    <property type="molecule type" value="Genomic_DNA"/>
</dbReference>
<dbReference type="STRING" id="69974.MPLDJ20_60663"/>
<evidence type="ECO:0000313" key="4">
    <source>
        <dbReference type="Proteomes" id="UP000045285"/>
    </source>
</evidence>
<evidence type="ECO:0000256" key="1">
    <source>
        <dbReference type="SAM" id="MobiDB-lite"/>
    </source>
</evidence>